<organism evidence="1 2">
    <name type="scientific">Dipteronia sinensis</name>
    <dbReference type="NCBI Taxonomy" id="43782"/>
    <lineage>
        <taxon>Eukaryota</taxon>
        <taxon>Viridiplantae</taxon>
        <taxon>Streptophyta</taxon>
        <taxon>Embryophyta</taxon>
        <taxon>Tracheophyta</taxon>
        <taxon>Spermatophyta</taxon>
        <taxon>Magnoliopsida</taxon>
        <taxon>eudicotyledons</taxon>
        <taxon>Gunneridae</taxon>
        <taxon>Pentapetalae</taxon>
        <taxon>rosids</taxon>
        <taxon>malvids</taxon>
        <taxon>Sapindales</taxon>
        <taxon>Sapindaceae</taxon>
        <taxon>Hippocastanoideae</taxon>
        <taxon>Acereae</taxon>
        <taxon>Dipteronia</taxon>
    </lineage>
</organism>
<dbReference type="EMBL" id="JANJYJ010000005">
    <property type="protein sequence ID" value="KAK3212293.1"/>
    <property type="molecule type" value="Genomic_DNA"/>
</dbReference>
<dbReference type="Proteomes" id="UP001281410">
    <property type="component" value="Unassembled WGS sequence"/>
</dbReference>
<gene>
    <name evidence="1" type="ORF">Dsin_016999</name>
</gene>
<protein>
    <submittedName>
        <fullName evidence="1">Uncharacterized protein</fullName>
    </submittedName>
</protein>
<keyword evidence="2" id="KW-1185">Reference proteome</keyword>
<accession>A0AAE0AF38</accession>
<sequence length="121" mass="13980">MKTSIFYVNKIDLYNFPFPFSLSLLCRFCKLANGYLGELSAVICQMTFLSYSIQAIPFETLSRLILWIRVTASDDTQGMVWFAFHPYLLLGSVTCVNYQILVILLPQENVRTLVELKSYFL</sequence>
<evidence type="ECO:0000313" key="2">
    <source>
        <dbReference type="Proteomes" id="UP001281410"/>
    </source>
</evidence>
<reference evidence="1" key="1">
    <citation type="journal article" date="2023" name="Plant J.">
        <title>Genome sequences and population genomics provide insights into the demographic history, inbreeding, and mutation load of two 'living fossil' tree species of Dipteronia.</title>
        <authorList>
            <person name="Feng Y."/>
            <person name="Comes H.P."/>
            <person name="Chen J."/>
            <person name="Zhu S."/>
            <person name="Lu R."/>
            <person name="Zhang X."/>
            <person name="Li P."/>
            <person name="Qiu J."/>
            <person name="Olsen K.M."/>
            <person name="Qiu Y."/>
        </authorList>
    </citation>
    <scope>NUCLEOTIDE SEQUENCE</scope>
    <source>
        <strain evidence="1">NBL</strain>
    </source>
</reference>
<proteinExistence type="predicted"/>
<evidence type="ECO:0000313" key="1">
    <source>
        <dbReference type="EMBL" id="KAK3212293.1"/>
    </source>
</evidence>
<comment type="caution">
    <text evidence="1">The sequence shown here is derived from an EMBL/GenBank/DDBJ whole genome shotgun (WGS) entry which is preliminary data.</text>
</comment>
<name>A0AAE0AF38_9ROSI</name>
<dbReference type="AlphaFoldDB" id="A0AAE0AF38"/>